<dbReference type="GO" id="GO:0005794">
    <property type="term" value="C:Golgi apparatus"/>
    <property type="evidence" value="ECO:0007669"/>
    <property type="project" value="TreeGrafter"/>
</dbReference>
<organism evidence="1 2">
    <name type="scientific">Stachybotrys elegans</name>
    <dbReference type="NCBI Taxonomy" id="80388"/>
    <lineage>
        <taxon>Eukaryota</taxon>
        <taxon>Fungi</taxon>
        <taxon>Dikarya</taxon>
        <taxon>Ascomycota</taxon>
        <taxon>Pezizomycotina</taxon>
        <taxon>Sordariomycetes</taxon>
        <taxon>Hypocreomycetidae</taxon>
        <taxon>Hypocreales</taxon>
        <taxon>Stachybotryaceae</taxon>
        <taxon>Stachybotrys</taxon>
    </lineage>
</organism>
<dbReference type="AlphaFoldDB" id="A0A8K0WPU1"/>
<dbReference type="PANTHER" id="PTHR17985">
    <property type="entry name" value="SER/THR-RICH PROTEIN T10 IN DGCR REGION"/>
    <property type="match status" value="1"/>
</dbReference>
<dbReference type="Pfam" id="PF05742">
    <property type="entry name" value="TANGO2"/>
    <property type="match status" value="1"/>
</dbReference>
<evidence type="ECO:0000313" key="2">
    <source>
        <dbReference type="Proteomes" id="UP000813444"/>
    </source>
</evidence>
<gene>
    <name evidence="1" type="ORF">B0I35DRAFT_438411</name>
</gene>
<sequence length="336" mass="36986">MCIALFTTAHPDYALIAIDNRDEYILRPTSRPHWWPHPESGHEVLASRDQQRAEQGTWLGITREGYLAILTNYRETATPAMATTPISGVRSRGAMVKAWLGGLPKESVKDGVEQLVSNGGVQGVGGFSMVCTKLRKNGEGLAIVSNRAGDVEEVPLIARERGKVWGLSNAVYDERPGQEWPKVQLGKKLLLETVTQEAQASQEALVDKLFGVLDTDTLPRQSDDAPFEDYILQLRHSVFIPAIGDAAHRAAMAKGPGPVTERRKSLAAELRPDPTTAAALGFDTGLYGTQRQTVVLVDWEGEVTFVERALWDENGNEVPRGEGDVVFRFKIEGWEE</sequence>
<dbReference type="GO" id="GO:0009306">
    <property type="term" value="P:protein secretion"/>
    <property type="evidence" value="ECO:0007669"/>
    <property type="project" value="TreeGrafter"/>
</dbReference>
<protein>
    <submittedName>
        <fullName evidence="1">NRDE protein-domain-containing protein</fullName>
    </submittedName>
</protein>
<evidence type="ECO:0000313" key="1">
    <source>
        <dbReference type="EMBL" id="KAH7311592.1"/>
    </source>
</evidence>
<reference evidence="1" key="1">
    <citation type="journal article" date="2021" name="Nat. Commun.">
        <title>Genetic determinants of endophytism in the Arabidopsis root mycobiome.</title>
        <authorList>
            <person name="Mesny F."/>
            <person name="Miyauchi S."/>
            <person name="Thiergart T."/>
            <person name="Pickel B."/>
            <person name="Atanasova L."/>
            <person name="Karlsson M."/>
            <person name="Huettel B."/>
            <person name="Barry K.W."/>
            <person name="Haridas S."/>
            <person name="Chen C."/>
            <person name="Bauer D."/>
            <person name="Andreopoulos W."/>
            <person name="Pangilinan J."/>
            <person name="LaButti K."/>
            <person name="Riley R."/>
            <person name="Lipzen A."/>
            <person name="Clum A."/>
            <person name="Drula E."/>
            <person name="Henrissat B."/>
            <person name="Kohler A."/>
            <person name="Grigoriev I.V."/>
            <person name="Martin F.M."/>
            <person name="Hacquard S."/>
        </authorList>
    </citation>
    <scope>NUCLEOTIDE SEQUENCE</scope>
    <source>
        <strain evidence="1">MPI-CAGE-CH-0235</strain>
    </source>
</reference>
<dbReference type="EMBL" id="JAGPNK010000011">
    <property type="protein sequence ID" value="KAH7311592.1"/>
    <property type="molecule type" value="Genomic_DNA"/>
</dbReference>
<dbReference type="InterPro" id="IPR008551">
    <property type="entry name" value="TANGO2"/>
</dbReference>
<dbReference type="GO" id="GO:0007030">
    <property type="term" value="P:Golgi organization"/>
    <property type="evidence" value="ECO:0007669"/>
    <property type="project" value="TreeGrafter"/>
</dbReference>
<accession>A0A8K0WPU1</accession>
<dbReference type="Proteomes" id="UP000813444">
    <property type="component" value="Unassembled WGS sequence"/>
</dbReference>
<dbReference type="PANTHER" id="PTHR17985:SF8">
    <property type="entry name" value="TRANSPORT AND GOLGI ORGANIZATION PROTEIN 2 HOMOLOG"/>
    <property type="match status" value="1"/>
</dbReference>
<comment type="caution">
    <text evidence="1">The sequence shown here is derived from an EMBL/GenBank/DDBJ whole genome shotgun (WGS) entry which is preliminary data.</text>
</comment>
<name>A0A8K0WPU1_9HYPO</name>
<dbReference type="OrthoDB" id="191601at2759"/>
<proteinExistence type="predicted"/>
<keyword evidence="2" id="KW-1185">Reference proteome</keyword>